<evidence type="ECO:0000259" key="5">
    <source>
        <dbReference type="PROSITE" id="PS50109"/>
    </source>
</evidence>
<dbReference type="Gene3D" id="3.40.50.2300">
    <property type="match status" value="1"/>
</dbReference>
<dbReference type="EC" id="2.7.13.3" evidence="2"/>
<evidence type="ECO:0000256" key="2">
    <source>
        <dbReference type="ARBA" id="ARBA00012438"/>
    </source>
</evidence>
<dbReference type="SUPFAM" id="SSF47384">
    <property type="entry name" value="Homodimeric domain of signal transducing histidine kinase"/>
    <property type="match status" value="1"/>
</dbReference>
<evidence type="ECO:0000256" key="3">
    <source>
        <dbReference type="ARBA" id="ARBA00022553"/>
    </source>
</evidence>
<dbReference type="InterPro" id="IPR005467">
    <property type="entry name" value="His_kinase_dom"/>
</dbReference>
<evidence type="ECO:0000259" key="6">
    <source>
        <dbReference type="PROSITE" id="PS50110"/>
    </source>
</evidence>
<sequence>MAADLHTQGADIQVIHLAPPSSSLAEVGRPIAGFDWSATPLGALTSWPPTLRIAVDMVLMSPFPCALAWGSALTVIHNDAYRVLLGGAADHQGRAFDALWEQSWESMGASVFKVLQGQGSLIEDAPLAVYREGITGKAWVSGCFSPIRDDGGAVAGFLHALFETTASVGACHEWRELAQSFDARLAQYLADPEHTWQLSPDVMLMLDADLRVRTANPAWHRLLGWDEAAPMQMALPDLFHPADRTEAQLTLMALVQGHAAPPFEGRVRHSDGHYCWFRWTGSAHQLLPTLVGRNITADRHEVQRLAEAAVRDSQRMEGVVKVAGGLAHEMNNVLSGVGSSLELLERRLAQGRMERVDEYVRMARECAQRAIGLTQNLLAFARSQPLAPNPLSINRLLEEAEPILRQTLGAEMTLNMQLDVAPWPLQVDPDTLRNALLHLCSNARDACLGEGNLTIHTANERLEMPSEGPEALPPGDYVTLQVEDDGHGMSRQDLARVFEPFYTTKPLGQGAGLGLPMVHGFVQQSGGQMWIESAIDQGTRVVMMFPRYQGTLPDSIAHDATPRQMQSERLLLVDDESNLRGLMKEALVDYGFEVCDVPDANSALGQFRHGGPFDLVITDIGLPGGFSGRQVARALRMMKPEQKILFITGYTAEPVEQSLLDEPGTALMFKPFSLQMLVEQIQRMLQA</sequence>
<feature type="domain" description="Response regulatory" evidence="6">
    <location>
        <begin position="569"/>
        <end position="685"/>
    </location>
</feature>
<evidence type="ECO:0000313" key="9">
    <source>
        <dbReference type="Proteomes" id="UP000199221"/>
    </source>
</evidence>
<reference evidence="8 9" key="1">
    <citation type="submission" date="2016-10" db="EMBL/GenBank/DDBJ databases">
        <authorList>
            <person name="de Groot N.N."/>
        </authorList>
    </citation>
    <scope>NUCLEOTIDE SEQUENCE [LARGE SCALE GENOMIC DNA]</scope>
    <source>
        <strain evidence="8 9">LMG 27941</strain>
    </source>
</reference>
<dbReference type="CDD" id="cd00082">
    <property type="entry name" value="HisKA"/>
    <property type="match status" value="1"/>
</dbReference>
<dbReference type="InterPro" id="IPR035965">
    <property type="entry name" value="PAS-like_dom_sf"/>
</dbReference>
<dbReference type="InterPro" id="IPR003594">
    <property type="entry name" value="HATPase_dom"/>
</dbReference>
<organism evidence="8 9">
    <name type="scientific">Pseudomonas soli</name>
    <dbReference type="NCBI Taxonomy" id="1306993"/>
    <lineage>
        <taxon>Bacteria</taxon>
        <taxon>Pseudomonadati</taxon>
        <taxon>Pseudomonadota</taxon>
        <taxon>Gammaproteobacteria</taxon>
        <taxon>Pseudomonadales</taxon>
        <taxon>Pseudomonadaceae</taxon>
        <taxon>Pseudomonas</taxon>
    </lineage>
</organism>
<dbReference type="SUPFAM" id="SSF55785">
    <property type="entry name" value="PYP-like sensor domain (PAS domain)"/>
    <property type="match status" value="1"/>
</dbReference>
<dbReference type="AlphaFoldDB" id="A0A1H9RFA1"/>
<dbReference type="SMART" id="SM00387">
    <property type="entry name" value="HATPase_c"/>
    <property type="match status" value="1"/>
</dbReference>
<dbReference type="Pfam" id="PF08447">
    <property type="entry name" value="PAS_3"/>
    <property type="match status" value="1"/>
</dbReference>
<dbReference type="SUPFAM" id="SSF55874">
    <property type="entry name" value="ATPase domain of HSP90 chaperone/DNA topoisomerase II/histidine kinase"/>
    <property type="match status" value="1"/>
</dbReference>
<dbReference type="GO" id="GO:0000155">
    <property type="term" value="F:phosphorelay sensor kinase activity"/>
    <property type="evidence" value="ECO:0007669"/>
    <property type="project" value="InterPro"/>
</dbReference>
<proteinExistence type="predicted"/>
<dbReference type="Pfam" id="PF02518">
    <property type="entry name" value="HATPase_c"/>
    <property type="match status" value="1"/>
</dbReference>
<dbReference type="InterPro" id="IPR013655">
    <property type="entry name" value="PAS_fold_3"/>
</dbReference>
<feature type="domain" description="PAS" evidence="7">
    <location>
        <begin position="200"/>
        <end position="258"/>
    </location>
</feature>
<dbReference type="InterPro" id="IPR004358">
    <property type="entry name" value="Sig_transdc_His_kin-like_C"/>
</dbReference>
<dbReference type="PANTHER" id="PTHR43065:SF42">
    <property type="entry name" value="TWO-COMPONENT SENSOR PPRA"/>
    <property type="match status" value="1"/>
</dbReference>
<dbReference type="Gene3D" id="1.10.287.130">
    <property type="match status" value="1"/>
</dbReference>
<dbReference type="EMBL" id="FOEQ01000011">
    <property type="protein sequence ID" value="SER71307.1"/>
    <property type="molecule type" value="Genomic_DNA"/>
</dbReference>
<dbReference type="PRINTS" id="PR00344">
    <property type="entry name" value="BCTRLSENSOR"/>
</dbReference>
<dbReference type="InterPro" id="IPR036097">
    <property type="entry name" value="HisK_dim/P_sf"/>
</dbReference>
<dbReference type="Pfam" id="PF00072">
    <property type="entry name" value="Response_reg"/>
    <property type="match status" value="1"/>
</dbReference>
<dbReference type="PANTHER" id="PTHR43065">
    <property type="entry name" value="SENSOR HISTIDINE KINASE"/>
    <property type="match status" value="1"/>
</dbReference>
<dbReference type="InterPro" id="IPR003661">
    <property type="entry name" value="HisK_dim/P_dom"/>
</dbReference>
<dbReference type="SUPFAM" id="SSF52172">
    <property type="entry name" value="CheY-like"/>
    <property type="match status" value="1"/>
</dbReference>
<dbReference type="RefSeq" id="WP_177182938.1">
    <property type="nucleotide sequence ID" value="NZ_CATKPM010000055.1"/>
</dbReference>
<dbReference type="SMART" id="SM00388">
    <property type="entry name" value="HisKA"/>
    <property type="match status" value="1"/>
</dbReference>
<dbReference type="SMART" id="SM00091">
    <property type="entry name" value="PAS"/>
    <property type="match status" value="1"/>
</dbReference>
<dbReference type="PROSITE" id="PS50109">
    <property type="entry name" value="HIS_KIN"/>
    <property type="match status" value="1"/>
</dbReference>
<dbReference type="InterPro" id="IPR011006">
    <property type="entry name" value="CheY-like_superfamily"/>
</dbReference>
<dbReference type="CDD" id="cd00130">
    <property type="entry name" value="PAS"/>
    <property type="match status" value="1"/>
</dbReference>
<dbReference type="SMART" id="SM00448">
    <property type="entry name" value="REC"/>
    <property type="match status" value="1"/>
</dbReference>
<comment type="catalytic activity">
    <reaction evidence="1">
        <text>ATP + protein L-histidine = ADP + protein N-phospho-L-histidine.</text>
        <dbReference type="EC" id="2.7.13.3"/>
    </reaction>
</comment>
<feature type="domain" description="Histidine kinase" evidence="5">
    <location>
        <begin position="325"/>
        <end position="549"/>
    </location>
</feature>
<name>A0A1H9RFA1_9PSED</name>
<dbReference type="PROSITE" id="PS50110">
    <property type="entry name" value="RESPONSE_REGULATORY"/>
    <property type="match status" value="1"/>
</dbReference>
<dbReference type="Proteomes" id="UP000199221">
    <property type="component" value="Unassembled WGS sequence"/>
</dbReference>
<evidence type="ECO:0000313" key="8">
    <source>
        <dbReference type="EMBL" id="SER71307.1"/>
    </source>
</evidence>
<feature type="modified residue" description="4-aspartylphosphate" evidence="4">
    <location>
        <position position="619"/>
    </location>
</feature>
<dbReference type="InterPro" id="IPR001789">
    <property type="entry name" value="Sig_transdc_resp-reg_receiver"/>
</dbReference>
<dbReference type="GeneID" id="93677779"/>
<dbReference type="InterPro" id="IPR036890">
    <property type="entry name" value="HATPase_C_sf"/>
</dbReference>
<gene>
    <name evidence="8" type="ORF">SAMN05216230_11137</name>
</gene>
<dbReference type="PROSITE" id="PS50112">
    <property type="entry name" value="PAS"/>
    <property type="match status" value="1"/>
</dbReference>
<dbReference type="InterPro" id="IPR000014">
    <property type="entry name" value="PAS"/>
</dbReference>
<evidence type="ECO:0000259" key="7">
    <source>
        <dbReference type="PROSITE" id="PS50112"/>
    </source>
</evidence>
<dbReference type="Gene3D" id="3.30.565.10">
    <property type="entry name" value="Histidine kinase-like ATPase, C-terminal domain"/>
    <property type="match status" value="1"/>
</dbReference>
<dbReference type="Pfam" id="PF00512">
    <property type="entry name" value="HisKA"/>
    <property type="match status" value="1"/>
</dbReference>
<keyword evidence="3 4" id="KW-0597">Phosphoprotein</keyword>
<evidence type="ECO:0000256" key="4">
    <source>
        <dbReference type="PROSITE-ProRule" id="PRU00169"/>
    </source>
</evidence>
<accession>A0A1H9RFA1</accession>
<dbReference type="Gene3D" id="3.30.450.20">
    <property type="entry name" value="PAS domain"/>
    <property type="match status" value="2"/>
</dbReference>
<protein>
    <recommendedName>
        <fullName evidence="2">histidine kinase</fullName>
        <ecNumber evidence="2">2.7.13.3</ecNumber>
    </recommendedName>
</protein>
<evidence type="ECO:0000256" key="1">
    <source>
        <dbReference type="ARBA" id="ARBA00000085"/>
    </source>
</evidence>
<dbReference type="NCBIfam" id="TIGR00229">
    <property type="entry name" value="sensory_box"/>
    <property type="match status" value="1"/>
</dbReference>